<keyword evidence="1" id="KW-0812">Transmembrane</keyword>
<protein>
    <submittedName>
        <fullName evidence="2">DUF308 domain-containing protein</fullName>
    </submittedName>
</protein>
<gene>
    <name evidence="2" type="ORF">KHM83_12125</name>
</gene>
<feature type="transmembrane region" description="Helical" evidence="1">
    <location>
        <begin position="61"/>
        <end position="78"/>
    </location>
</feature>
<dbReference type="RefSeq" id="WP_213237282.1">
    <property type="nucleotide sequence ID" value="NZ_JAHBCL010000020.1"/>
</dbReference>
<reference evidence="2 3" key="1">
    <citation type="submission" date="2021-05" db="EMBL/GenBank/DDBJ databases">
        <title>Fusibacter ferrireducens sp. nov., an anaerobic, sulfur- and Fe-reducing bacterium isolated from the mangrove sediment.</title>
        <authorList>
            <person name="Qiu D."/>
        </authorList>
    </citation>
    <scope>NUCLEOTIDE SEQUENCE [LARGE SCALE GENOMIC DNA]</scope>
    <source>
        <strain evidence="2 3">DSM 12116</strain>
    </source>
</reference>
<keyword evidence="1" id="KW-1133">Transmembrane helix</keyword>
<name>A0ABS5PRA6_9FIRM</name>
<feature type="transmembrane region" description="Helical" evidence="1">
    <location>
        <begin position="12"/>
        <end position="28"/>
    </location>
</feature>
<dbReference type="Pfam" id="PF03729">
    <property type="entry name" value="DUF308"/>
    <property type="match status" value="1"/>
</dbReference>
<evidence type="ECO:0000313" key="3">
    <source>
        <dbReference type="Proteomes" id="UP000746471"/>
    </source>
</evidence>
<dbReference type="InterPro" id="IPR005325">
    <property type="entry name" value="DUF308_memb"/>
</dbReference>
<proteinExistence type="predicted"/>
<feature type="transmembrane region" description="Helical" evidence="1">
    <location>
        <begin position="34"/>
        <end position="54"/>
    </location>
</feature>
<comment type="caution">
    <text evidence="2">The sequence shown here is derived from an EMBL/GenBank/DDBJ whole genome shotgun (WGS) entry which is preliminary data.</text>
</comment>
<evidence type="ECO:0000313" key="2">
    <source>
        <dbReference type="EMBL" id="MBS7527422.1"/>
    </source>
</evidence>
<dbReference type="Proteomes" id="UP000746471">
    <property type="component" value="Unassembled WGS sequence"/>
</dbReference>
<keyword evidence="3" id="KW-1185">Reference proteome</keyword>
<feature type="transmembrane region" description="Helical" evidence="1">
    <location>
        <begin position="84"/>
        <end position="104"/>
    </location>
</feature>
<sequence length="202" mass="22212">MARQHKWNPLQYFGLVMSVIGLLFVAFPGTVGTISIRMITFLFFVMAVIGLSISLAIRSKASIILSIAVLLMSLYTFANPDYLLLIIGLGFVINGINGLFLFFIKSKQVGDSTVITSLLFILLGVFAFLNAQAALSTIVLIFGILMTVFGVVLFISGKSFKAFRSFESSGFTAYHTKPSNGRRIVIDIQSDDAEEVDFREVK</sequence>
<accession>A0ABS5PRA6</accession>
<dbReference type="EMBL" id="JAHBCL010000020">
    <property type="protein sequence ID" value="MBS7527422.1"/>
    <property type="molecule type" value="Genomic_DNA"/>
</dbReference>
<feature type="transmembrane region" description="Helical" evidence="1">
    <location>
        <begin position="135"/>
        <end position="155"/>
    </location>
</feature>
<evidence type="ECO:0000256" key="1">
    <source>
        <dbReference type="SAM" id="Phobius"/>
    </source>
</evidence>
<feature type="transmembrane region" description="Helical" evidence="1">
    <location>
        <begin position="111"/>
        <end position="129"/>
    </location>
</feature>
<keyword evidence="1" id="KW-0472">Membrane</keyword>
<organism evidence="2 3">
    <name type="scientific">Fusibacter paucivorans</name>
    <dbReference type="NCBI Taxonomy" id="76009"/>
    <lineage>
        <taxon>Bacteria</taxon>
        <taxon>Bacillati</taxon>
        <taxon>Bacillota</taxon>
        <taxon>Clostridia</taxon>
        <taxon>Eubacteriales</taxon>
        <taxon>Eubacteriales Family XII. Incertae Sedis</taxon>
        <taxon>Fusibacter</taxon>
    </lineage>
</organism>